<dbReference type="InterPro" id="IPR002893">
    <property type="entry name" value="Znf_MYND"/>
</dbReference>
<evidence type="ECO:0000256" key="1">
    <source>
        <dbReference type="ARBA" id="ARBA00022723"/>
    </source>
</evidence>
<evidence type="ECO:0000259" key="5">
    <source>
        <dbReference type="PROSITE" id="PS50865"/>
    </source>
</evidence>
<dbReference type="AlphaFoldDB" id="V2YJ42"/>
<dbReference type="HOGENOM" id="CLU_028904_0_0_1"/>
<comment type="caution">
    <text evidence="6">The sequence shown here is derived from an EMBL/GenBank/DDBJ whole genome shotgun (WGS) entry which is preliminary data.</text>
</comment>
<feature type="domain" description="MYND-type" evidence="5">
    <location>
        <begin position="386"/>
        <end position="437"/>
    </location>
</feature>
<keyword evidence="1" id="KW-0479">Metal-binding</keyword>
<dbReference type="EMBL" id="AWSO01000327">
    <property type="protein sequence ID" value="ESK91704.1"/>
    <property type="molecule type" value="Genomic_DNA"/>
</dbReference>
<sequence length="579" mass="66025">MDQKIDLFIAQAVKRFPNAHDAVSYLQRLGAPGLQTSLDALACIASIASCLGKARKLTTGDRLAILIRSNWGPCLAPWADFFLQTVPHIGKETEASVEQDIVDKALRVIPVFLSECRESGSTELVHELKSGFPELPTRISQVWLKLLDDSHAAVELWTCLLDAFFDYSEDAAKEICECVGRVICSANDPEGRDDFAMSCDQMTWFILCIHDQNPLFPSLLHRGGTHAFTKLLSVIIIVPKALHQSITIQKLEQLAFFMSQLIVTSLHRMMPGPTWITEAFDAGLFKVIFQGLKAHRRHRILSTFPRLFRPVFDALATLVDHVNMFLAYPSVLRRVLGSFEHLHIGERDEKLLRKMGTTFLRSWERIEYRVVAIGEIYRNFKESEGGYLCGYDECPKKLEPSQKVKPKYVRCSGCSSIVYCSRECAKRCWRTSHRENCARLERDLKNARPVQTNVDIRFFRAIIRAYLVKHRSDIETQFSAHGQERFPHTRQMAVIDWRQMDMTSSSSPLSWKDVEEDMECNNEENIRMLNGEHVATLSEMFNVVDEDQIILAFIFPVSTMEGGIDRVLADSLDAFEQPL</sequence>
<accession>V2YJ42</accession>
<dbReference type="Gene3D" id="1.10.220.160">
    <property type="match status" value="1"/>
</dbReference>
<evidence type="ECO:0000256" key="2">
    <source>
        <dbReference type="ARBA" id="ARBA00022771"/>
    </source>
</evidence>
<dbReference type="OrthoDB" id="2992749at2759"/>
<dbReference type="Pfam" id="PF01753">
    <property type="entry name" value="zf-MYND"/>
    <property type="match status" value="1"/>
</dbReference>
<evidence type="ECO:0000313" key="6">
    <source>
        <dbReference type="EMBL" id="ESK91704.1"/>
    </source>
</evidence>
<evidence type="ECO:0000256" key="4">
    <source>
        <dbReference type="PROSITE-ProRule" id="PRU00134"/>
    </source>
</evidence>
<name>V2YJ42_MONRO</name>
<keyword evidence="3" id="KW-0862">Zinc</keyword>
<protein>
    <recommendedName>
        <fullName evidence="5">MYND-type domain-containing protein</fullName>
    </recommendedName>
</protein>
<dbReference type="PROSITE" id="PS01360">
    <property type="entry name" value="ZF_MYND_1"/>
    <property type="match status" value="1"/>
</dbReference>
<reference evidence="6 7" key="1">
    <citation type="journal article" date="2014" name="BMC Genomics">
        <title>Genome and secretome analysis of the hemibiotrophic fungal pathogen, Moniliophthora roreri, which causes frosty pod rot disease of cacao: mechanisms of the biotrophic and necrotrophic phases.</title>
        <authorList>
            <person name="Meinhardt L.W."/>
            <person name="Costa G.G.L."/>
            <person name="Thomazella D.P.T."/>
            <person name="Teixeira P.J.P.L."/>
            <person name="Carazzolle M.F."/>
            <person name="Schuster S.C."/>
            <person name="Carlson J.E."/>
            <person name="Guiltinan M.J."/>
            <person name="Mieczkowski P."/>
            <person name="Farmer A."/>
            <person name="Ramaraj T."/>
            <person name="Crozier J."/>
            <person name="Davis R.E."/>
            <person name="Shao J."/>
            <person name="Melnick R.L."/>
            <person name="Pereira G.A.G."/>
            <person name="Bailey B.A."/>
        </authorList>
    </citation>
    <scope>NUCLEOTIDE SEQUENCE [LARGE SCALE GENOMIC DNA]</scope>
    <source>
        <strain evidence="6 7">MCA 2997</strain>
    </source>
</reference>
<dbReference type="GO" id="GO:0008270">
    <property type="term" value="F:zinc ion binding"/>
    <property type="evidence" value="ECO:0007669"/>
    <property type="project" value="UniProtKB-KW"/>
</dbReference>
<dbReference type="PROSITE" id="PS50865">
    <property type="entry name" value="ZF_MYND_2"/>
    <property type="match status" value="1"/>
</dbReference>
<keyword evidence="2 4" id="KW-0863">Zinc-finger</keyword>
<keyword evidence="7" id="KW-1185">Reference proteome</keyword>
<proteinExistence type="predicted"/>
<gene>
    <name evidence="6" type="ORF">Moror_10652</name>
</gene>
<dbReference type="KEGG" id="mrr:Moror_10652"/>
<dbReference type="Proteomes" id="UP000017559">
    <property type="component" value="Unassembled WGS sequence"/>
</dbReference>
<evidence type="ECO:0000313" key="7">
    <source>
        <dbReference type="Proteomes" id="UP000017559"/>
    </source>
</evidence>
<dbReference type="SUPFAM" id="SSF144232">
    <property type="entry name" value="HIT/MYND zinc finger-like"/>
    <property type="match status" value="1"/>
</dbReference>
<organism evidence="6 7">
    <name type="scientific">Moniliophthora roreri (strain MCA 2997)</name>
    <name type="common">Cocoa frosty pod rot fungus</name>
    <name type="synonym">Crinipellis roreri</name>
    <dbReference type="NCBI Taxonomy" id="1381753"/>
    <lineage>
        <taxon>Eukaryota</taxon>
        <taxon>Fungi</taxon>
        <taxon>Dikarya</taxon>
        <taxon>Basidiomycota</taxon>
        <taxon>Agaricomycotina</taxon>
        <taxon>Agaricomycetes</taxon>
        <taxon>Agaricomycetidae</taxon>
        <taxon>Agaricales</taxon>
        <taxon>Marasmiineae</taxon>
        <taxon>Marasmiaceae</taxon>
        <taxon>Moniliophthora</taxon>
    </lineage>
</organism>
<dbReference type="Gene3D" id="6.10.140.2220">
    <property type="match status" value="1"/>
</dbReference>
<evidence type="ECO:0000256" key="3">
    <source>
        <dbReference type="ARBA" id="ARBA00022833"/>
    </source>
</evidence>